<dbReference type="Pfam" id="PF02634">
    <property type="entry name" value="FdhD-NarQ"/>
    <property type="match status" value="1"/>
</dbReference>
<dbReference type="HAMAP" id="MF_00187">
    <property type="entry name" value="FdhD"/>
    <property type="match status" value="1"/>
</dbReference>
<dbReference type="AlphaFoldDB" id="A0A4R4KIJ2"/>
<dbReference type="PIRSF" id="PIRSF015626">
    <property type="entry name" value="FdhD"/>
    <property type="match status" value="1"/>
</dbReference>
<dbReference type="InterPro" id="IPR016193">
    <property type="entry name" value="Cytidine_deaminase-like"/>
</dbReference>
<accession>A0A4R4KIJ2</accession>
<evidence type="ECO:0000256" key="1">
    <source>
        <dbReference type="ARBA" id="ARBA00022490"/>
    </source>
</evidence>
<comment type="caution">
    <text evidence="4">The sequence shown here is derived from an EMBL/GenBank/DDBJ whole genome shotgun (WGS) entry which is preliminary data.</text>
</comment>
<sequence length="272" mass="29511">MSSTQQVHITRYKSGQSFGTNDLLTVEEPLEIGIRYGMSLLHKSLSVSMRTPGHDDELGLGFLFSEGIISHKDQVIGTVQEAPDCMTFLLHEDVAFDPTDFERHVYAASGCGICGKSSLAAVRQPVAVSDFNAPSWSIEAKLLTRFPEILSENQTDFATTGGLHAAALLEPDGRLAIVREDIGRHNAVDKLIGYALTNNLLPLSSKILLLSGRAGFELIQKAAMAGISFVAAVGAPSSMAVTLAQEQHMTLVGFLRNERFNVYSGNERILYL</sequence>
<comment type="subcellular location">
    <subcellularLocation>
        <location evidence="3">Cytoplasm</location>
    </subcellularLocation>
</comment>
<dbReference type="GO" id="GO:0005737">
    <property type="term" value="C:cytoplasm"/>
    <property type="evidence" value="ECO:0007669"/>
    <property type="project" value="UniProtKB-SubCell"/>
</dbReference>
<dbReference type="Proteomes" id="UP000295706">
    <property type="component" value="Unassembled WGS sequence"/>
</dbReference>
<dbReference type="OrthoDB" id="9782042at2"/>
<evidence type="ECO:0000256" key="2">
    <source>
        <dbReference type="ARBA" id="ARBA00023150"/>
    </source>
</evidence>
<reference evidence="4 5" key="1">
    <citation type="submission" date="2019-02" db="EMBL/GenBank/DDBJ databases">
        <title>Arundinibacter roseus gen. nov., sp. nov., a new member of the family Cytophagaceae.</title>
        <authorList>
            <person name="Szuroczki S."/>
            <person name="Khayer B."/>
            <person name="Sproer C."/>
            <person name="Toumi M."/>
            <person name="Szabo A."/>
            <person name="Felfoldi T."/>
            <person name="Schumann P."/>
            <person name="Toth E."/>
        </authorList>
    </citation>
    <scope>NUCLEOTIDE SEQUENCE [LARGE SCALE GENOMIC DNA]</scope>
    <source>
        <strain evidence="4 5">DMA-k-7a</strain>
    </source>
</reference>
<keyword evidence="5" id="KW-1185">Reference proteome</keyword>
<dbReference type="NCBIfam" id="TIGR00129">
    <property type="entry name" value="fdhD_narQ"/>
    <property type="match status" value="1"/>
</dbReference>
<dbReference type="Gene3D" id="3.10.20.10">
    <property type="match status" value="1"/>
</dbReference>
<feature type="active site" description="Cysteine persulfide intermediate" evidence="3">
    <location>
        <position position="111"/>
    </location>
</feature>
<protein>
    <recommendedName>
        <fullName evidence="3">Sulfur carrier protein FdhD</fullName>
    </recommendedName>
</protein>
<keyword evidence="2 3" id="KW-0501">Molybdenum cofactor biosynthesis</keyword>
<dbReference type="InterPro" id="IPR003786">
    <property type="entry name" value="FdhD"/>
</dbReference>
<dbReference type="SUPFAM" id="SSF53927">
    <property type="entry name" value="Cytidine deaminase-like"/>
    <property type="match status" value="1"/>
</dbReference>
<keyword evidence="4" id="KW-0808">Transferase</keyword>
<organism evidence="4 5">
    <name type="scientific">Arundinibacter roseus</name>
    <dbReference type="NCBI Taxonomy" id="2070510"/>
    <lineage>
        <taxon>Bacteria</taxon>
        <taxon>Pseudomonadati</taxon>
        <taxon>Bacteroidota</taxon>
        <taxon>Cytophagia</taxon>
        <taxon>Cytophagales</taxon>
        <taxon>Spirosomataceae</taxon>
        <taxon>Arundinibacter</taxon>
    </lineage>
</organism>
<evidence type="ECO:0000256" key="3">
    <source>
        <dbReference type="HAMAP-Rule" id="MF_00187"/>
    </source>
</evidence>
<name>A0A4R4KIJ2_9BACT</name>
<dbReference type="PANTHER" id="PTHR30592">
    <property type="entry name" value="FORMATE DEHYDROGENASE"/>
    <property type="match status" value="1"/>
</dbReference>
<keyword evidence="1 3" id="KW-0963">Cytoplasm</keyword>
<dbReference type="PANTHER" id="PTHR30592:SF1">
    <property type="entry name" value="SULFUR CARRIER PROTEIN FDHD"/>
    <property type="match status" value="1"/>
</dbReference>
<evidence type="ECO:0000313" key="4">
    <source>
        <dbReference type="EMBL" id="TDB68020.1"/>
    </source>
</evidence>
<dbReference type="GO" id="GO:0016783">
    <property type="term" value="F:sulfurtransferase activity"/>
    <property type="evidence" value="ECO:0007669"/>
    <property type="project" value="InterPro"/>
</dbReference>
<gene>
    <name evidence="3 4" type="primary">fdhD</name>
    <name evidence="4" type="ORF">EZE20_03600</name>
</gene>
<feature type="binding site" evidence="3">
    <location>
        <begin position="254"/>
        <end position="259"/>
    </location>
    <ligand>
        <name>Mo-bis(molybdopterin guanine dinucleotide)</name>
        <dbReference type="ChEBI" id="CHEBI:60539"/>
    </ligand>
</feature>
<proteinExistence type="inferred from homology"/>
<dbReference type="Gene3D" id="3.40.140.10">
    <property type="entry name" value="Cytidine Deaminase, domain 2"/>
    <property type="match status" value="1"/>
</dbReference>
<evidence type="ECO:0000313" key="5">
    <source>
        <dbReference type="Proteomes" id="UP000295706"/>
    </source>
</evidence>
<dbReference type="RefSeq" id="WP_132114581.1">
    <property type="nucleotide sequence ID" value="NZ_SMJU01000002.1"/>
</dbReference>
<dbReference type="GO" id="GO:0097163">
    <property type="term" value="F:sulfur carrier activity"/>
    <property type="evidence" value="ECO:0007669"/>
    <property type="project" value="UniProtKB-UniRule"/>
</dbReference>
<comment type="function">
    <text evidence="3">Required for formate dehydrogenase (FDH) activity. Acts as a sulfur carrier protein that transfers sulfur from IscS to the molybdenum cofactor prior to its insertion into FDH.</text>
</comment>
<dbReference type="EMBL" id="SMJU01000002">
    <property type="protein sequence ID" value="TDB68020.1"/>
    <property type="molecule type" value="Genomic_DNA"/>
</dbReference>
<comment type="similarity">
    <text evidence="3">Belongs to the FdhD family.</text>
</comment>
<dbReference type="GO" id="GO:0006777">
    <property type="term" value="P:Mo-molybdopterin cofactor biosynthetic process"/>
    <property type="evidence" value="ECO:0007669"/>
    <property type="project" value="UniProtKB-UniRule"/>
</dbReference>